<evidence type="ECO:0000259" key="8">
    <source>
        <dbReference type="PROSITE" id="PS50824"/>
    </source>
</evidence>
<dbReference type="InterPro" id="IPR011029">
    <property type="entry name" value="DEATH-like_dom_sf"/>
</dbReference>
<dbReference type="Pfam" id="PF02758">
    <property type="entry name" value="PYRIN"/>
    <property type="match status" value="2"/>
</dbReference>
<keyword evidence="3" id="KW-0399">Innate immunity</keyword>
<dbReference type="GeneID" id="110086381"/>
<dbReference type="InterPro" id="IPR033516">
    <property type="entry name" value="CARD8/ASC/NALP1_CARD"/>
</dbReference>
<dbReference type="SMART" id="SM01289">
    <property type="entry name" value="PYRIN"/>
    <property type="match status" value="2"/>
</dbReference>
<dbReference type="CDD" id="cd08321">
    <property type="entry name" value="Pyrin_ASC-like"/>
    <property type="match status" value="1"/>
</dbReference>
<evidence type="ECO:0000313" key="11">
    <source>
        <dbReference type="RefSeq" id="XP_072832984.1"/>
    </source>
</evidence>
<comment type="subcellular location">
    <subcellularLocation>
        <location evidence="1">Inflammasome</location>
    </subcellularLocation>
</comment>
<evidence type="ECO:0000313" key="10">
    <source>
        <dbReference type="Proteomes" id="UP001652642"/>
    </source>
</evidence>
<feature type="domain" description="Pyrin" evidence="8">
    <location>
        <begin position="1"/>
        <end position="88"/>
    </location>
</feature>
<dbReference type="InterPro" id="IPR051249">
    <property type="entry name" value="NLRP_Inflammasome"/>
</dbReference>
<dbReference type="Pfam" id="PF13553">
    <property type="entry name" value="FIIND"/>
    <property type="match status" value="1"/>
</dbReference>
<dbReference type="PROSITE" id="PS51830">
    <property type="entry name" value="FIIND"/>
    <property type="match status" value="1"/>
</dbReference>
<keyword evidence="4" id="KW-0391">Immunity</keyword>
<evidence type="ECO:0000256" key="6">
    <source>
        <dbReference type="ARBA" id="ARBA00023233"/>
    </source>
</evidence>
<evidence type="ECO:0000256" key="1">
    <source>
        <dbReference type="ARBA" id="ARBA00004110"/>
    </source>
</evidence>
<reference evidence="11" key="1">
    <citation type="submission" date="2025-08" db="UniProtKB">
        <authorList>
            <consortium name="RefSeq"/>
        </authorList>
    </citation>
    <scope>IDENTIFICATION</scope>
</reference>
<keyword evidence="10" id="KW-1185">Reference proteome</keyword>
<keyword evidence="6" id="KW-1271">Inflammasome</keyword>
<feature type="domain" description="FIIND" evidence="9">
    <location>
        <begin position="210"/>
        <end position="492"/>
    </location>
</feature>
<keyword evidence="2" id="KW-0963">Cytoplasm</keyword>
<name>A0ABM5EIK5_9SAUR</name>
<dbReference type="Gene3D" id="1.10.533.10">
    <property type="entry name" value="Death Domain, Fas"/>
    <property type="match status" value="3"/>
</dbReference>
<evidence type="ECO:0000256" key="5">
    <source>
        <dbReference type="ARBA" id="ARBA00023198"/>
    </source>
</evidence>
<dbReference type="InterPro" id="IPR025307">
    <property type="entry name" value="FIIND_dom"/>
</dbReference>
<dbReference type="PROSITE" id="PS50209">
    <property type="entry name" value="CARD"/>
    <property type="match status" value="1"/>
</dbReference>
<evidence type="ECO:0000256" key="4">
    <source>
        <dbReference type="ARBA" id="ARBA00022859"/>
    </source>
</evidence>
<accession>A0ABM5EIK5</accession>
<dbReference type="Pfam" id="PF23679">
    <property type="entry name" value="UPA-FIIND"/>
    <property type="match status" value="1"/>
</dbReference>
<evidence type="ECO:0000259" key="7">
    <source>
        <dbReference type="PROSITE" id="PS50209"/>
    </source>
</evidence>
<sequence length="607" mass="69859">MAETVPDRLLSALRDLTEDELKKFKEMLLMFVLSESDPHSLQIPLNLLGGADDACSIADLLLQCYGEDRALEVTALTLKTIGCERQRLRLDAIGNLVPLEQHFIDRHREALIRRTATVDGILDMLYGIILDEEQYRAISAKRTNQEKMRELYKLVQIWDRDCRDMLYEAIKKKNKFLIEDLEGLDEQRMETKIDPEPSEECPMCSSLCSKPSPEKIWPTVVQDPKRSRKTYRLDVTEACSIRCGITDLMFDIKTAVTITYHFDSWSGYMDDIRKANLIVAGPLLNIQADPAEAVAAVHFPHILCLAGEDPYQVSIAHFTGEGMILEKPDKVENFHVVLYDPRFSLLGAICKIPFLKQKIKVHAIVLLYQQLRLPYPILHLYLLPNDSSLKQAVHDNEVKWSNRVPKPPGTTRPLKLETCYFVRTSHDVKISPEELILRYLDVDMEQQYLELCARNMEDELELNLIEKNKDASIWTSCVRREELTLDSVQEKKRENLIQCTTCSSQRSSGAMSVPVHDRLQLALDNLSKEDLERFRWKLNKFPLRQGYENIPWGRLENASILHMVDLLLDFYTEGYAPRVTVEVLEAIGCKQQAQRLRVALESEVNLQ</sequence>
<evidence type="ECO:0008006" key="12">
    <source>
        <dbReference type="Google" id="ProtNLM"/>
    </source>
</evidence>
<proteinExistence type="predicted"/>
<evidence type="ECO:0000256" key="2">
    <source>
        <dbReference type="ARBA" id="ARBA00022490"/>
    </source>
</evidence>
<dbReference type="PROSITE" id="PS50824">
    <property type="entry name" value="DAPIN"/>
    <property type="match status" value="2"/>
</dbReference>
<evidence type="ECO:0000256" key="3">
    <source>
        <dbReference type="ARBA" id="ARBA00022588"/>
    </source>
</evidence>
<dbReference type="PANTHER" id="PTHR46985">
    <property type="entry name" value="NACHT, LRR AND PYD DOMAINS-CONTAINING PROTEIN 1"/>
    <property type="match status" value="1"/>
</dbReference>
<keyword evidence="5" id="KW-0395">Inflammatory response</keyword>
<organism evidence="10 11">
    <name type="scientific">Pogona vitticeps</name>
    <name type="common">central bearded dragon</name>
    <dbReference type="NCBI Taxonomy" id="103695"/>
    <lineage>
        <taxon>Eukaryota</taxon>
        <taxon>Metazoa</taxon>
        <taxon>Chordata</taxon>
        <taxon>Craniata</taxon>
        <taxon>Vertebrata</taxon>
        <taxon>Euteleostomi</taxon>
        <taxon>Lepidosauria</taxon>
        <taxon>Squamata</taxon>
        <taxon>Bifurcata</taxon>
        <taxon>Unidentata</taxon>
        <taxon>Episquamata</taxon>
        <taxon>Toxicofera</taxon>
        <taxon>Iguania</taxon>
        <taxon>Acrodonta</taxon>
        <taxon>Agamidae</taxon>
        <taxon>Amphibolurinae</taxon>
        <taxon>Pogona</taxon>
    </lineage>
</organism>
<dbReference type="InterPro" id="IPR001315">
    <property type="entry name" value="CARD"/>
</dbReference>
<feature type="domain" description="CARD" evidence="7">
    <location>
        <begin position="96"/>
        <end position="185"/>
    </location>
</feature>
<gene>
    <name evidence="11" type="primary">LOC110086381</name>
</gene>
<dbReference type="InterPro" id="IPR004020">
    <property type="entry name" value="DAPIN"/>
</dbReference>
<dbReference type="RefSeq" id="XP_072832984.1">
    <property type="nucleotide sequence ID" value="XM_072976883.1"/>
</dbReference>
<evidence type="ECO:0000259" key="9">
    <source>
        <dbReference type="PROSITE" id="PS51830"/>
    </source>
</evidence>
<feature type="domain" description="Pyrin" evidence="8">
    <location>
        <begin position="511"/>
        <end position="602"/>
    </location>
</feature>
<dbReference type="SUPFAM" id="SSF47986">
    <property type="entry name" value="DEATH domain"/>
    <property type="match status" value="3"/>
</dbReference>
<dbReference type="Proteomes" id="UP001652642">
    <property type="component" value="Chromosome 6"/>
</dbReference>
<dbReference type="PANTHER" id="PTHR46985:SF4">
    <property type="entry name" value="CASPASE RECRUITMENT DOMAIN-CONTAINING PROTEIN 8"/>
    <property type="match status" value="1"/>
</dbReference>
<protein>
    <recommendedName>
        <fullName evidence="12">Pyrin domain-containing protein</fullName>
    </recommendedName>
</protein>
<dbReference type="CDD" id="cd08330">
    <property type="entry name" value="CARD_ASC_NALP1"/>
    <property type="match status" value="1"/>
</dbReference>
<dbReference type="Pfam" id="PF00619">
    <property type="entry name" value="CARD"/>
    <property type="match status" value="1"/>
</dbReference>